<dbReference type="InterPro" id="IPR002686">
    <property type="entry name" value="Transposase_17"/>
</dbReference>
<dbReference type="RefSeq" id="WP_156635201.1">
    <property type="nucleotide sequence ID" value="NZ_CACRTL010000013.1"/>
</dbReference>
<sequence length="170" mass="20179">MKDTKSLSHTSYRCKYHIVIVPKFRRMAIYNKLRHDIRLIIKTLIERKPGVELIEGELCPDHIHLLLEIPPKYSVAEFMGYLKSKSTLMIFDRHASMEYKYENRKFWARGYFVDTVGKNEKTVREYIQNQLAEDKLSNQMSMEEFIDPFTGEPVEGDKKKKKSKRPFEGQ</sequence>
<gene>
    <name evidence="3" type="ORF">CRLFYP8_01624</name>
</gene>
<evidence type="ECO:0000313" key="3">
    <source>
        <dbReference type="EMBL" id="VYT61074.1"/>
    </source>
</evidence>
<reference evidence="3" key="1">
    <citation type="submission" date="2019-11" db="EMBL/GenBank/DDBJ databases">
        <authorList>
            <person name="Feng L."/>
        </authorList>
    </citation>
    <scope>NUCLEOTIDE SEQUENCE</scope>
    <source>
        <strain evidence="3">CramosumLFYP8</strain>
    </source>
</reference>
<protein>
    <submittedName>
        <fullName evidence="3">Transposase IS200 like protein</fullName>
    </submittedName>
</protein>
<feature type="region of interest" description="Disordered" evidence="1">
    <location>
        <begin position="147"/>
        <end position="170"/>
    </location>
</feature>
<dbReference type="SUPFAM" id="SSF143422">
    <property type="entry name" value="Transposase IS200-like"/>
    <property type="match status" value="1"/>
</dbReference>
<dbReference type="Pfam" id="PF01797">
    <property type="entry name" value="Y1_Tnp"/>
    <property type="match status" value="1"/>
</dbReference>
<dbReference type="PANTHER" id="PTHR33360:SF2">
    <property type="entry name" value="TRANSPOSASE FOR INSERTION SEQUENCE ELEMENT IS200"/>
    <property type="match status" value="1"/>
</dbReference>
<dbReference type="SMART" id="SM01321">
    <property type="entry name" value="Y1_Tnp"/>
    <property type="match status" value="1"/>
</dbReference>
<dbReference type="GO" id="GO:0004803">
    <property type="term" value="F:transposase activity"/>
    <property type="evidence" value="ECO:0007669"/>
    <property type="project" value="InterPro"/>
</dbReference>
<dbReference type="PANTHER" id="PTHR33360">
    <property type="entry name" value="TRANSPOSASE FOR INSERTION SEQUENCE ELEMENT IS200"/>
    <property type="match status" value="1"/>
</dbReference>
<evidence type="ECO:0000256" key="1">
    <source>
        <dbReference type="SAM" id="MobiDB-lite"/>
    </source>
</evidence>
<dbReference type="NCBIfam" id="NF033573">
    <property type="entry name" value="transpos_IS200"/>
    <property type="match status" value="1"/>
</dbReference>
<dbReference type="EMBL" id="CACRTL010000013">
    <property type="protein sequence ID" value="VYT61074.1"/>
    <property type="molecule type" value="Genomic_DNA"/>
</dbReference>
<feature type="domain" description="Transposase IS200-like" evidence="2">
    <location>
        <begin position="11"/>
        <end position="130"/>
    </location>
</feature>
<organism evidence="3">
    <name type="scientific">Thomasclavelia ramosa</name>
    <dbReference type="NCBI Taxonomy" id="1547"/>
    <lineage>
        <taxon>Bacteria</taxon>
        <taxon>Bacillati</taxon>
        <taxon>Bacillota</taxon>
        <taxon>Erysipelotrichia</taxon>
        <taxon>Erysipelotrichales</taxon>
        <taxon>Coprobacillaceae</taxon>
        <taxon>Thomasclavelia</taxon>
    </lineage>
</organism>
<dbReference type="InterPro" id="IPR036515">
    <property type="entry name" value="Transposase_17_sf"/>
</dbReference>
<dbReference type="Gene3D" id="3.30.70.1290">
    <property type="entry name" value="Transposase IS200-like"/>
    <property type="match status" value="1"/>
</dbReference>
<dbReference type="GO" id="GO:0003677">
    <property type="term" value="F:DNA binding"/>
    <property type="evidence" value="ECO:0007669"/>
    <property type="project" value="InterPro"/>
</dbReference>
<dbReference type="AlphaFoldDB" id="A0A6N2Y2V1"/>
<evidence type="ECO:0000259" key="2">
    <source>
        <dbReference type="SMART" id="SM01321"/>
    </source>
</evidence>
<dbReference type="GO" id="GO:0006313">
    <property type="term" value="P:DNA transposition"/>
    <property type="evidence" value="ECO:0007669"/>
    <property type="project" value="InterPro"/>
</dbReference>
<accession>A0A6N2Y2V1</accession>
<proteinExistence type="predicted"/>
<name>A0A6N2Y2V1_9FIRM</name>